<reference evidence="3 4" key="1">
    <citation type="submission" date="2024-05" db="EMBL/GenBank/DDBJ databases">
        <title>Haplotype-resolved chromosome-level genome assembly of Huyou (Citrus changshanensis).</title>
        <authorList>
            <person name="Miao C."/>
            <person name="Chen W."/>
            <person name="Wu Y."/>
            <person name="Wang L."/>
            <person name="Zhao S."/>
            <person name="Grierson D."/>
            <person name="Xu C."/>
            <person name="Chen K."/>
        </authorList>
    </citation>
    <scope>NUCLEOTIDE SEQUENCE [LARGE SCALE GENOMIC DNA]</scope>
    <source>
        <strain evidence="3">01-14</strain>
        <tissue evidence="3">Leaf</tissue>
    </source>
</reference>
<dbReference type="Pfam" id="PF01582">
    <property type="entry name" value="TIR"/>
    <property type="match status" value="1"/>
</dbReference>
<evidence type="ECO:0000256" key="1">
    <source>
        <dbReference type="ARBA" id="ARBA00023027"/>
    </source>
</evidence>
<dbReference type="EMBL" id="JBCGBO010000005">
    <property type="protein sequence ID" value="KAK9200688.1"/>
    <property type="molecule type" value="Genomic_DNA"/>
</dbReference>
<organism evidence="3 4">
    <name type="scientific">Citrus x changshan-huyou</name>
    <dbReference type="NCBI Taxonomy" id="2935761"/>
    <lineage>
        <taxon>Eukaryota</taxon>
        <taxon>Viridiplantae</taxon>
        <taxon>Streptophyta</taxon>
        <taxon>Embryophyta</taxon>
        <taxon>Tracheophyta</taxon>
        <taxon>Spermatophyta</taxon>
        <taxon>Magnoliopsida</taxon>
        <taxon>eudicotyledons</taxon>
        <taxon>Gunneridae</taxon>
        <taxon>Pentapetalae</taxon>
        <taxon>rosids</taxon>
        <taxon>malvids</taxon>
        <taxon>Sapindales</taxon>
        <taxon>Rutaceae</taxon>
        <taxon>Aurantioideae</taxon>
        <taxon>Citrus</taxon>
    </lineage>
</organism>
<sequence>MASSSLATKGRYDVFLSFRGEDTRDNFTSHLFVALRRKRIKIFIDEEANRGDEISLALLNAIEGSKISVVIFSKNYASSKWCLDELVKILESKNLTGQMVVPVFYHVHPSDVRNQTGSFGDAFVKLEKQFKVLPEKVHKWSGALTEASNISGWDSTNMR</sequence>
<dbReference type="PANTHER" id="PTHR32009:SF159">
    <property type="entry name" value="TIR DOMAIN-CONTAINING PROTEIN"/>
    <property type="match status" value="1"/>
</dbReference>
<keyword evidence="1" id="KW-0520">NAD</keyword>
<dbReference type="GO" id="GO:0007165">
    <property type="term" value="P:signal transduction"/>
    <property type="evidence" value="ECO:0007669"/>
    <property type="project" value="InterPro"/>
</dbReference>
<evidence type="ECO:0000313" key="4">
    <source>
        <dbReference type="Proteomes" id="UP001428341"/>
    </source>
</evidence>
<evidence type="ECO:0000259" key="2">
    <source>
        <dbReference type="PROSITE" id="PS50104"/>
    </source>
</evidence>
<name>A0AAP0QJX6_9ROSI</name>
<dbReference type="PROSITE" id="PS50104">
    <property type="entry name" value="TIR"/>
    <property type="match status" value="1"/>
</dbReference>
<keyword evidence="4" id="KW-1185">Reference proteome</keyword>
<evidence type="ECO:0000313" key="3">
    <source>
        <dbReference type="EMBL" id="KAK9200688.1"/>
    </source>
</evidence>
<comment type="caution">
    <text evidence="3">The sequence shown here is derived from an EMBL/GenBank/DDBJ whole genome shotgun (WGS) entry which is preliminary data.</text>
</comment>
<accession>A0AAP0QJX6</accession>
<dbReference type="FunFam" id="3.40.50.10140:FF:000007">
    <property type="entry name" value="Disease resistance protein (TIR-NBS-LRR class)"/>
    <property type="match status" value="1"/>
</dbReference>
<dbReference type="AlphaFoldDB" id="A0AAP0QJX6"/>
<dbReference type="SMART" id="SM00255">
    <property type="entry name" value="TIR"/>
    <property type="match status" value="1"/>
</dbReference>
<gene>
    <name evidence="3" type="ORF">WN944_015886</name>
</gene>
<dbReference type="Proteomes" id="UP001428341">
    <property type="component" value="Unassembled WGS sequence"/>
</dbReference>
<dbReference type="PANTHER" id="PTHR32009">
    <property type="entry name" value="TMV RESISTANCE PROTEIN N-LIKE"/>
    <property type="match status" value="1"/>
</dbReference>
<dbReference type="InterPro" id="IPR000157">
    <property type="entry name" value="TIR_dom"/>
</dbReference>
<dbReference type="Gene3D" id="3.40.50.10140">
    <property type="entry name" value="Toll/interleukin-1 receptor homology (TIR) domain"/>
    <property type="match status" value="1"/>
</dbReference>
<dbReference type="SUPFAM" id="SSF52200">
    <property type="entry name" value="Toll/Interleukin receptor TIR domain"/>
    <property type="match status" value="1"/>
</dbReference>
<feature type="domain" description="TIR" evidence="2">
    <location>
        <begin position="10"/>
        <end position="159"/>
    </location>
</feature>
<protein>
    <recommendedName>
        <fullName evidence="2">TIR domain-containing protein</fullName>
    </recommendedName>
</protein>
<proteinExistence type="predicted"/>
<dbReference type="InterPro" id="IPR035897">
    <property type="entry name" value="Toll_tir_struct_dom_sf"/>
</dbReference>